<evidence type="ECO:0000313" key="3">
    <source>
        <dbReference type="Proteomes" id="UP000825799"/>
    </source>
</evidence>
<evidence type="ECO:0000259" key="1">
    <source>
        <dbReference type="Pfam" id="PF08818"/>
    </source>
</evidence>
<dbReference type="Proteomes" id="UP000825799">
    <property type="component" value="Chromosome"/>
</dbReference>
<evidence type="ECO:0000313" key="2">
    <source>
        <dbReference type="EMBL" id="QYO76487.1"/>
    </source>
</evidence>
<name>A0ABX8WGA1_9HYPH</name>
<dbReference type="Pfam" id="PF08818">
    <property type="entry name" value="DUF1801"/>
    <property type="match status" value="1"/>
</dbReference>
<proteinExistence type="predicted"/>
<dbReference type="InterPro" id="IPR014922">
    <property type="entry name" value="YdhG-like"/>
</dbReference>
<feature type="domain" description="YdhG-like" evidence="1">
    <location>
        <begin position="23"/>
        <end position="114"/>
    </location>
</feature>
<protein>
    <submittedName>
        <fullName evidence="2">DUF1801 domain-containing protein</fullName>
    </submittedName>
</protein>
<accession>A0ABX8WGA1</accession>
<dbReference type="EMBL" id="CP080590">
    <property type="protein sequence ID" value="QYO76487.1"/>
    <property type="molecule type" value="Genomic_DNA"/>
</dbReference>
<keyword evidence="3" id="KW-1185">Reference proteome</keyword>
<gene>
    <name evidence="2" type="ORF">K1X15_18125</name>
</gene>
<dbReference type="Gene3D" id="3.90.1150.200">
    <property type="match status" value="1"/>
</dbReference>
<organism evidence="2 3">
    <name type="scientific">Devosia salina</name>
    <dbReference type="NCBI Taxonomy" id="2860336"/>
    <lineage>
        <taxon>Bacteria</taxon>
        <taxon>Pseudomonadati</taxon>
        <taxon>Pseudomonadota</taxon>
        <taxon>Alphaproteobacteria</taxon>
        <taxon>Hyphomicrobiales</taxon>
        <taxon>Devosiaceae</taxon>
        <taxon>Devosia</taxon>
    </lineage>
</organism>
<dbReference type="RefSeq" id="WP_220304976.1">
    <property type="nucleotide sequence ID" value="NZ_CP080590.1"/>
</dbReference>
<dbReference type="SUPFAM" id="SSF159888">
    <property type="entry name" value="YdhG-like"/>
    <property type="match status" value="1"/>
</dbReference>
<sequence>MPEQDQASASIDAYIAGLSPPFQDAIAHLRQTIRAAALEAEEIITYGMPGIGFHGPVVSYCAFKKHCSLFPMGNAVFTGMEEEIAPWRTSKGTLQFPPDALPPDDLIARIVKARLAENLAKAEARKAARRKT</sequence>
<reference evidence="2 3" key="1">
    <citation type="submission" date="2021-08" db="EMBL/GenBank/DDBJ databases">
        <title>Devosia salina sp. nov., isolated from the South China Sea sediment.</title>
        <authorList>
            <person name="Zhou Z."/>
        </authorList>
    </citation>
    <scope>NUCLEOTIDE SEQUENCE [LARGE SCALE GENOMIC DNA]</scope>
    <source>
        <strain evidence="2 3">SCS-3</strain>
    </source>
</reference>